<dbReference type="GO" id="GO:0016020">
    <property type="term" value="C:membrane"/>
    <property type="evidence" value="ECO:0007669"/>
    <property type="project" value="InterPro"/>
</dbReference>
<feature type="transmembrane region" description="Helical" evidence="9">
    <location>
        <begin position="83"/>
        <end position="103"/>
    </location>
</feature>
<accession>A0A4R2H8D4</accession>
<evidence type="ECO:0000256" key="1">
    <source>
        <dbReference type="ARBA" id="ARBA00000085"/>
    </source>
</evidence>
<keyword evidence="4" id="KW-0808">Transferase</keyword>
<organism evidence="11 12">
    <name type="scientific">Kribbella steppae</name>
    <dbReference type="NCBI Taxonomy" id="2512223"/>
    <lineage>
        <taxon>Bacteria</taxon>
        <taxon>Bacillati</taxon>
        <taxon>Actinomycetota</taxon>
        <taxon>Actinomycetes</taxon>
        <taxon>Propionibacteriales</taxon>
        <taxon>Kribbellaceae</taxon>
        <taxon>Kribbella</taxon>
    </lineage>
</organism>
<evidence type="ECO:0000256" key="2">
    <source>
        <dbReference type="ARBA" id="ARBA00012438"/>
    </source>
</evidence>
<sequence length="457" mass="48129">MGGTGVWDDMRVVDGLVRGSAASGRGRTRPAGRFASYLVRGVTCLGRASTYLRWVYLLLGAALVLAFILVDSALGALAQELDLPAVVSGILIAILVAGPPIALGTLPAVREVEGIAVESLLGVRFEERPLGPARTWAQRRRTATWFCLHLVTGGIVGTLSTIVFGVGAVLLAAPFRSPGRHELVPDISYQIKGGWSDLWMPAVALAGIVALFILSAAVGALLAYLAPRVLGPTPAERIELLERRTATLAERNRLARELHDSVGHALSLVTIQAAAARRVLATDPEFAETALAAMETSARNALADLDHVLGLLRDDRRPGSQIAPQATLDELPRLVDATRAGGITVEVHSDGDLGELPAAVSREAYRIVQEGLTNAIRHAGRPDDELTVDLSIRLDASGLRLELTNPVSSGSDHSGGGRGLAGIRERVAVLRGTVDAGLDGNVWRLAVTLPVAVTTKG</sequence>
<dbReference type="PANTHER" id="PTHR24421:SF10">
    <property type="entry name" value="NITRATE_NITRITE SENSOR PROTEIN NARQ"/>
    <property type="match status" value="1"/>
</dbReference>
<feature type="transmembrane region" description="Helical" evidence="9">
    <location>
        <begin position="54"/>
        <end position="77"/>
    </location>
</feature>
<feature type="transmembrane region" description="Helical" evidence="9">
    <location>
        <begin position="146"/>
        <end position="173"/>
    </location>
</feature>
<evidence type="ECO:0000256" key="3">
    <source>
        <dbReference type="ARBA" id="ARBA00022553"/>
    </source>
</evidence>
<dbReference type="GO" id="GO:0000155">
    <property type="term" value="F:phosphorelay sensor kinase activity"/>
    <property type="evidence" value="ECO:0007669"/>
    <property type="project" value="InterPro"/>
</dbReference>
<evidence type="ECO:0000256" key="4">
    <source>
        <dbReference type="ARBA" id="ARBA00022679"/>
    </source>
</evidence>
<dbReference type="PANTHER" id="PTHR24421">
    <property type="entry name" value="NITRATE/NITRITE SENSOR PROTEIN NARX-RELATED"/>
    <property type="match status" value="1"/>
</dbReference>
<evidence type="ECO:0000256" key="8">
    <source>
        <dbReference type="ARBA" id="ARBA00023012"/>
    </source>
</evidence>
<dbReference type="SUPFAM" id="SSF55874">
    <property type="entry name" value="ATPase domain of HSP90 chaperone/DNA topoisomerase II/histidine kinase"/>
    <property type="match status" value="1"/>
</dbReference>
<dbReference type="InterPro" id="IPR050482">
    <property type="entry name" value="Sensor_HK_TwoCompSys"/>
</dbReference>
<reference evidence="11 12" key="1">
    <citation type="journal article" date="2015" name="Stand. Genomic Sci.">
        <title>Genomic Encyclopedia of Bacterial and Archaeal Type Strains, Phase III: the genomes of soil and plant-associated and newly described type strains.</title>
        <authorList>
            <person name="Whitman W.B."/>
            <person name="Woyke T."/>
            <person name="Klenk H.P."/>
            <person name="Zhou Y."/>
            <person name="Lilburn T.G."/>
            <person name="Beck B.J."/>
            <person name="De Vos P."/>
            <person name="Vandamme P."/>
            <person name="Eisen J.A."/>
            <person name="Garrity G."/>
            <person name="Hugenholtz P."/>
            <person name="Kyrpides N.C."/>
        </authorList>
    </citation>
    <scope>NUCLEOTIDE SEQUENCE [LARGE SCALE GENOMIC DNA]</scope>
    <source>
        <strain evidence="11 12">VKM Ac-2572</strain>
    </source>
</reference>
<keyword evidence="8" id="KW-0902">Two-component regulatory system</keyword>
<dbReference type="InterPro" id="IPR036890">
    <property type="entry name" value="HATPase_C_sf"/>
</dbReference>
<dbReference type="EC" id="2.7.13.3" evidence="2"/>
<dbReference type="GO" id="GO:0005524">
    <property type="term" value="F:ATP binding"/>
    <property type="evidence" value="ECO:0007669"/>
    <property type="project" value="UniProtKB-KW"/>
</dbReference>
<feature type="domain" description="Signal transduction histidine kinase subgroup 3 dimerisation and phosphoacceptor" evidence="10">
    <location>
        <begin position="250"/>
        <end position="315"/>
    </location>
</feature>
<dbReference type="GO" id="GO:0046983">
    <property type="term" value="F:protein dimerization activity"/>
    <property type="evidence" value="ECO:0007669"/>
    <property type="project" value="InterPro"/>
</dbReference>
<evidence type="ECO:0000256" key="9">
    <source>
        <dbReference type="SAM" id="Phobius"/>
    </source>
</evidence>
<protein>
    <recommendedName>
        <fullName evidence="2">histidine kinase</fullName>
        <ecNumber evidence="2">2.7.13.3</ecNumber>
    </recommendedName>
</protein>
<evidence type="ECO:0000256" key="6">
    <source>
        <dbReference type="ARBA" id="ARBA00022777"/>
    </source>
</evidence>
<evidence type="ECO:0000256" key="5">
    <source>
        <dbReference type="ARBA" id="ARBA00022741"/>
    </source>
</evidence>
<evidence type="ECO:0000313" key="11">
    <source>
        <dbReference type="EMBL" id="TCO23270.1"/>
    </source>
</evidence>
<dbReference type="EMBL" id="SLWN01000009">
    <property type="protein sequence ID" value="TCO23270.1"/>
    <property type="molecule type" value="Genomic_DNA"/>
</dbReference>
<keyword evidence="9" id="KW-1133">Transmembrane helix</keyword>
<evidence type="ECO:0000256" key="7">
    <source>
        <dbReference type="ARBA" id="ARBA00022840"/>
    </source>
</evidence>
<keyword evidence="3" id="KW-0597">Phosphoprotein</keyword>
<dbReference type="InterPro" id="IPR011712">
    <property type="entry name" value="Sig_transdc_His_kin_sub3_dim/P"/>
</dbReference>
<keyword evidence="12" id="KW-1185">Reference proteome</keyword>
<dbReference type="Pfam" id="PF07730">
    <property type="entry name" value="HisKA_3"/>
    <property type="match status" value="1"/>
</dbReference>
<evidence type="ECO:0000313" key="12">
    <source>
        <dbReference type="Proteomes" id="UP000294508"/>
    </source>
</evidence>
<keyword evidence="5" id="KW-0547">Nucleotide-binding</keyword>
<dbReference type="Gene3D" id="1.20.5.1930">
    <property type="match status" value="1"/>
</dbReference>
<keyword evidence="6 11" id="KW-0418">Kinase</keyword>
<dbReference type="Proteomes" id="UP000294508">
    <property type="component" value="Unassembled WGS sequence"/>
</dbReference>
<dbReference type="AlphaFoldDB" id="A0A4R2H8D4"/>
<name>A0A4R2H8D4_9ACTN</name>
<keyword evidence="9" id="KW-0472">Membrane</keyword>
<dbReference type="Gene3D" id="3.30.565.10">
    <property type="entry name" value="Histidine kinase-like ATPase, C-terminal domain"/>
    <property type="match status" value="1"/>
</dbReference>
<proteinExistence type="predicted"/>
<keyword evidence="7" id="KW-0067">ATP-binding</keyword>
<keyword evidence="9" id="KW-0812">Transmembrane</keyword>
<gene>
    <name evidence="11" type="ORF">EV652_10995</name>
</gene>
<comment type="caution">
    <text evidence="11">The sequence shown here is derived from an EMBL/GenBank/DDBJ whole genome shotgun (WGS) entry which is preliminary data.</text>
</comment>
<comment type="catalytic activity">
    <reaction evidence="1">
        <text>ATP + protein L-histidine = ADP + protein N-phospho-L-histidine.</text>
        <dbReference type="EC" id="2.7.13.3"/>
    </reaction>
</comment>
<evidence type="ECO:0000259" key="10">
    <source>
        <dbReference type="Pfam" id="PF07730"/>
    </source>
</evidence>
<feature type="transmembrane region" description="Helical" evidence="9">
    <location>
        <begin position="198"/>
        <end position="225"/>
    </location>
</feature>